<proteinExistence type="predicted"/>
<evidence type="ECO:0000313" key="2">
    <source>
        <dbReference type="Proteomes" id="UP001412239"/>
    </source>
</evidence>
<dbReference type="Proteomes" id="UP001412239">
    <property type="component" value="Unassembled WGS sequence"/>
</dbReference>
<protein>
    <submittedName>
        <fullName evidence="1">Uncharacterized protein</fullName>
    </submittedName>
</protein>
<evidence type="ECO:0000313" key="1">
    <source>
        <dbReference type="EMBL" id="CUS10240.1"/>
    </source>
</evidence>
<reference evidence="1" key="1">
    <citation type="submission" date="2015-10" db="EMBL/GenBank/DDBJ databases">
        <authorList>
            <person name="Regsiter A."/>
            <person name="william w."/>
        </authorList>
    </citation>
    <scope>NUCLEOTIDE SEQUENCE</scope>
    <source>
        <strain evidence="1">Montdore</strain>
    </source>
</reference>
<accession>A0A292PUU4</accession>
<dbReference type="AlphaFoldDB" id="A0A292PUU4"/>
<dbReference type="EMBL" id="LN891051">
    <property type="protein sequence ID" value="CUS10240.1"/>
    <property type="molecule type" value="Genomic_DNA"/>
</dbReference>
<sequence length="124" mass="13914">MGNIVSRTRSLTFASLKSSSDSVGYPSTSINSTILLKTFSLACWSWSSWRPLISDLTCANIWLTDMEVLSNPLKVNPSLFSASSILTLEYAVRYLRLVVRFFSFFCGVPPRRRPRTCSFMVGIS</sequence>
<name>A0A292PUU4_9PEZI</name>
<organism evidence="1 2">
    <name type="scientific">Tuber aestivum</name>
    <name type="common">summer truffle</name>
    <dbReference type="NCBI Taxonomy" id="59557"/>
    <lineage>
        <taxon>Eukaryota</taxon>
        <taxon>Fungi</taxon>
        <taxon>Dikarya</taxon>
        <taxon>Ascomycota</taxon>
        <taxon>Pezizomycotina</taxon>
        <taxon>Pezizomycetes</taxon>
        <taxon>Pezizales</taxon>
        <taxon>Tuberaceae</taxon>
        <taxon>Tuber</taxon>
    </lineage>
</organism>
<gene>
    <name evidence="1" type="ORF">GSTUAT00005610001</name>
</gene>
<keyword evidence="2" id="KW-1185">Reference proteome</keyword>